<gene>
    <name evidence="4" type="ORF">METZ01_LOCUS452152</name>
</gene>
<sequence>FRNLASQVVGYVDKDYQGQFGIERQFDPLLQGEISSLVYNRSANGRLREALINQNPEAKDGADIHLTLDADIQSILLDALNQGLKKSGAKSANGVILNPFTGDILAMASVPDFDPNEYWNYDVSTFSNRTISDAYEPGSTYKIITITAALELGAFQPTDSFYCENGKYQIIDSKTIHDHDPHGNLTLSEIFIHSSNIGLSKMADELGAHHIYDYSRKFGFGIRSGVPLPSETSGTLRGFDQWTRLSGPSVSMGQE</sequence>
<reference evidence="4" key="1">
    <citation type="submission" date="2018-05" db="EMBL/GenBank/DDBJ databases">
        <authorList>
            <person name="Lanie J.A."/>
            <person name="Ng W.-L."/>
            <person name="Kazmierczak K.M."/>
            <person name="Andrzejewski T.M."/>
            <person name="Davidsen T.M."/>
            <person name="Wayne K.J."/>
            <person name="Tettelin H."/>
            <person name="Glass J.I."/>
            <person name="Rusch D."/>
            <person name="Podicherti R."/>
            <person name="Tsui H.-C.T."/>
            <person name="Winkler M.E."/>
        </authorList>
    </citation>
    <scope>NUCLEOTIDE SEQUENCE</scope>
</reference>
<dbReference type="SUPFAM" id="SSF56601">
    <property type="entry name" value="beta-lactamase/transpeptidase-like"/>
    <property type="match status" value="1"/>
</dbReference>
<dbReference type="Gene3D" id="3.40.710.10">
    <property type="entry name" value="DD-peptidase/beta-lactamase superfamily"/>
    <property type="match status" value="1"/>
</dbReference>
<evidence type="ECO:0000259" key="3">
    <source>
        <dbReference type="Pfam" id="PF00905"/>
    </source>
</evidence>
<dbReference type="InterPro" id="IPR050515">
    <property type="entry name" value="Beta-lactam/transpept"/>
</dbReference>
<dbReference type="PANTHER" id="PTHR30627">
    <property type="entry name" value="PEPTIDOGLYCAN D,D-TRANSPEPTIDASE"/>
    <property type="match status" value="1"/>
</dbReference>
<dbReference type="InterPro" id="IPR001460">
    <property type="entry name" value="PCN-bd_Tpept"/>
</dbReference>
<dbReference type="EMBL" id="UINC01186865">
    <property type="protein sequence ID" value="SVD99298.1"/>
    <property type="molecule type" value="Genomic_DNA"/>
</dbReference>
<dbReference type="PANTHER" id="PTHR30627:SF1">
    <property type="entry name" value="PEPTIDOGLYCAN D,D-TRANSPEPTIDASE FTSI"/>
    <property type="match status" value="1"/>
</dbReference>
<protein>
    <recommendedName>
        <fullName evidence="3">Penicillin-binding protein transpeptidase domain-containing protein</fullName>
    </recommendedName>
</protein>
<dbReference type="GO" id="GO:0071555">
    <property type="term" value="P:cell wall organization"/>
    <property type="evidence" value="ECO:0007669"/>
    <property type="project" value="TreeGrafter"/>
</dbReference>
<dbReference type="AlphaFoldDB" id="A0A382ZXA8"/>
<feature type="non-terminal residue" evidence="4">
    <location>
        <position position="255"/>
    </location>
</feature>
<dbReference type="GO" id="GO:0005886">
    <property type="term" value="C:plasma membrane"/>
    <property type="evidence" value="ECO:0007669"/>
    <property type="project" value="TreeGrafter"/>
</dbReference>
<dbReference type="Gene3D" id="3.90.1310.10">
    <property type="entry name" value="Penicillin-binding protein 2a (Domain 2)"/>
    <property type="match status" value="1"/>
</dbReference>
<feature type="domain" description="Penicillin-binding protein transpeptidase" evidence="3">
    <location>
        <begin position="95"/>
        <end position="253"/>
    </location>
</feature>
<keyword evidence="2" id="KW-0472">Membrane</keyword>
<organism evidence="4">
    <name type="scientific">marine metagenome</name>
    <dbReference type="NCBI Taxonomy" id="408172"/>
    <lineage>
        <taxon>unclassified sequences</taxon>
        <taxon>metagenomes</taxon>
        <taxon>ecological metagenomes</taxon>
    </lineage>
</organism>
<feature type="non-terminal residue" evidence="4">
    <location>
        <position position="1"/>
    </location>
</feature>
<name>A0A382ZXA8_9ZZZZ</name>
<proteinExistence type="predicted"/>
<dbReference type="GO" id="GO:0008658">
    <property type="term" value="F:penicillin binding"/>
    <property type="evidence" value="ECO:0007669"/>
    <property type="project" value="InterPro"/>
</dbReference>
<evidence type="ECO:0000256" key="2">
    <source>
        <dbReference type="ARBA" id="ARBA00023136"/>
    </source>
</evidence>
<evidence type="ECO:0000256" key="1">
    <source>
        <dbReference type="ARBA" id="ARBA00004370"/>
    </source>
</evidence>
<evidence type="ECO:0000313" key="4">
    <source>
        <dbReference type="EMBL" id="SVD99298.1"/>
    </source>
</evidence>
<dbReference type="Pfam" id="PF00905">
    <property type="entry name" value="Transpeptidase"/>
    <property type="match status" value="1"/>
</dbReference>
<comment type="subcellular location">
    <subcellularLocation>
        <location evidence="1">Membrane</location>
    </subcellularLocation>
</comment>
<dbReference type="InterPro" id="IPR012338">
    <property type="entry name" value="Beta-lactam/transpept-like"/>
</dbReference>
<dbReference type="Gene3D" id="3.30.450.330">
    <property type="match status" value="1"/>
</dbReference>
<accession>A0A382ZXA8</accession>